<reference evidence="1" key="1">
    <citation type="submission" date="2023-07" db="EMBL/GenBank/DDBJ databases">
        <authorList>
            <person name="Kim M.K."/>
        </authorList>
    </citation>
    <scope>NUCLEOTIDE SEQUENCE</scope>
    <source>
        <strain evidence="1">ASUV-10-1</strain>
    </source>
</reference>
<proteinExistence type="predicted"/>
<keyword evidence="2" id="KW-1185">Reference proteome</keyword>
<evidence type="ECO:0000313" key="2">
    <source>
        <dbReference type="Proteomes" id="UP001176429"/>
    </source>
</evidence>
<protein>
    <submittedName>
        <fullName evidence="1">Uncharacterized protein</fullName>
    </submittedName>
</protein>
<dbReference type="RefSeq" id="WP_305008319.1">
    <property type="nucleotide sequence ID" value="NZ_JAUQSY010000015.1"/>
</dbReference>
<accession>A0ABT9BK70</accession>
<sequence length="446" mass="51260">MEFLEQKLFSAGGTYNPTFFKMHVGCDNSLDDLANLTDIELCFYFHEYIHFLQNTTTTYGLLHSCIIINYIKYANEVVRNSTSSEFNVPIEPISDLYGIRFNLDSYSVYQGMSHNIGSISSNQIQDINRVDSIVPDPMNLGNCLKKIQVTFSNSNEPYDFGATCIMESMAYIAEDLMFPSLIGVNNFLYNSAELVTQKIYPQLTVDRLNVFALCEVSLMMYHPALAFFDILYLMKNENFIPSSPREVYNFLARIKITHEGKEKDAVQLLIDTGNKARQYLQDLFTADIFDNNRQWANLLIYNAVSVRLNRYFFLIDLLQAGDLRNNNHFADLLNIIGSPITTNNSDDMFFHLGDTSEIPALNSKTIRVDLFWALHQIYLLFLGKQRSCKMRVFCSEMCNEKGIPDYTDTRCIENPWERSSDKELCAYGQIWKMWGLTGKVPVFPTA</sequence>
<organism evidence="1 2">
    <name type="scientific">Hymenobacter aranciens</name>
    <dbReference type="NCBI Taxonomy" id="3063996"/>
    <lineage>
        <taxon>Bacteria</taxon>
        <taxon>Pseudomonadati</taxon>
        <taxon>Bacteroidota</taxon>
        <taxon>Cytophagia</taxon>
        <taxon>Cytophagales</taxon>
        <taxon>Hymenobacteraceae</taxon>
        <taxon>Hymenobacter</taxon>
    </lineage>
</organism>
<dbReference type="EMBL" id="JAUQSY010000015">
    <property type="protein sequence ID" value="MDO7876928.1"/>
    <property type="molecule type" value="Genomic_DNA"/>
</dbReference>
<comment type="caution">
    <text evidence="1">The sequence shown here is derived from an EMBL/GenBank/DDBJ whole genome shotgun (WGS) entry which is preliminary data.</text>
</comment>
<evidence type="ECO:0000313" key="1">
    <source>
        <dbReference type="EMBL" id="MDO7876928.1"/>
    </source>
</evidence>
<name>A0ABT9BK70_9BACT</name>
<gene>
    <name evidence="1" type="ORF">Q5H93_19435</name>
</gene>
<dbReference type="Proteomes" id="UP001176429">
    <property type="component" value="Unassembled WGS sequence"/>
</dbReference>